<gene>
    <name evidence="1" type="ORF">SO802_004742</name>
</gene>
<accession>A0AAW2E3V9</accession>
<dbReference type="EMBL" id="JAZDWU010000001">
    <property type="protein sequence ID" value="KAL0017673.1"/>
    <property type="molecule type" value="Genomic_DNA"/>
</dbReference>
<sequence>MAGKSSLATPTALFVTPVADTVDGEAQRVLWFIGESSVSIANRRLRNPSFDHVQR</sequence>
<dbReference type="AlphaFoldDB" id="A0AAW2E3V9"/>
<proteinExistence type="predicted"/>
<reference evidence="1 2" key="1">
    <citation type="submission" date="2024-01" db="EMBL/GenBank/DDBJ databases">
        <title>A telomere-to-telomere, gap-free genome of sweet tea (Lithocarpus litseifolius).</title>
        <authorList>
            <person name="Zhou J."/>
        </authorList>
    </citation>
    <scope>NUCLEOTIDE SEQUENCE [LARGE SCALE GENOMIC DNA]</scope>
    <source>
        <strain evidence="1">Zhou-2022a</strain>
        <tissue evidence="1">Leaf</tissue>
    </source>
</reference>
<comment type="caution">
    <text evidence="1">The sequence shown here is derived from an EMBL/GenBank/DDBJ whole genome shotgun (WGS) entry which is preliminary data.</text>
</comment>
<keyword evidence="2" id="KW-1185">Reference proteome</keyword>
<protein>
    <submittedName>
        <fullName evidence="1">Uncharacterized protein</fullName>
    </submittedName>
</protein>
<organism evidence="1 2">
    <name type="scientific">Lithocarpus litseifolius</name>
    <dbReference type="NCBI Taxonomy" id="425828"/>
    <lineage>
        <taxon>Eukaryota</taxon>
        <taxon>Viridiplantae</taxon>
        <taxon>Streptophyta</taxon>
        <taxon>Embryophyta</taxon>
        <taxon>Tracheophyta</taxon>
        <taxon>Spermatophyta</taxon>
        <taxon>Magnoliopsida</taxon>
        <taxon>eudicotyledons</taxon>
        <taxon>Gunneridae</taxon>
        <taxon>Pentapetalae</taxon>
        <taxon>rosids</taxon>
        <taxon>fabids</taxon>
        <taxon>Fagales</taxon>
        <taxon>Fagaceae</taxon>
        <taxon>Lithocarpus</taxon>
    </lineage>
</organism>
<dbReference type="Proteomes" id="UP001459277">
    <property type="component" value="Unassembled WGS sequence"/>
</dbReference>
<name>A0AAW2E3V9_9ROSI</name>
<evidence type="ECO:0000313" key="1">
    <source>
        <dbReference type="EMBL" id="KAL0017673.1"/>
    </source>
</evidence>
<evidence type="ECO:0000313" key="2">
    <source>
        <dbReference type="Proteomes" id="UP001459277"/>
    </source>
</evidence>